<reference evidence="3" key="1">
    <citation type="submission" date="2016-03" db="EMBL/GenBank/DDBJ databases">
        <authorList>
            <person name="Ploux O."/>
        </authorList>
    </citation>
    <scope>NUCLEOTIDE SEQUENCE [LARGE SCALE GENOMIC DNA]</scope>
    <source>
        <strain evidence="3">UK7</strain>
    </source>
</reference>
<protein>
    <submittedName>
        <fullName evidence="2">Uncharacterized protein</fullName>
    </submittedName>
</protein>
<feature type="region of interest" description="Disordered" evidence="1">
    <location>
        <begin position="18"/>
        <end position="84"/>
    </location>
</feature>
<dbReference type="AlphaFoldDB" id="A0A1E1K4I6"/>
<evidence type="ECO:0000313" key="2">
    <source>
        <dbReference type="EMBL" id="CZS92922.1"/>
    </source>
</evidence>
<organism evidence="2 3">
    <name type="scientific">Rhynchosporium graminicola</name>
    <dbReference type="NCBI Taxonomy" id="2792576"/>
    <lineage>
        <taxon>Eukaryota</taxon>
        <taxon>Fungi</taxon>
        <taxon>Dikarya</taxon>
        <taxon>Ascomycota</taxon>
        <taxon>Pezizomycotina</taxon>
        <taxon>Leotiomycetes</taxon>
        <taxon>Helotiales</taxon>
        <taxon>Ploettnerulaceae</taxon>
        <taxon>Rhynchosporium</taxon>
    </lineage>
</organism>
<accession>A0A1E1K4I6</accession>
<evidence type="ECO:0000256" key="1">
    <source>
        <dbReference type="SAM" id="MobiDB-lite"/>
    </source>
</evidence>
<gene>
    <name evidence="2" type="ORF">RCO7_01251</name>
</gene>
<dbReference type="InParanoid" id="A0A1E1K4I6"/>
<sequence length="84" mass="9140">MSSTNRYKFCITRTVPWIFNDVDTEDNGTPMAGGSGPQTKAKSTKTPPRDAPKSTIKPPPTTKTSRNSEDAFGPENNPGSQLKR</sequence>
<dbReference type="Proteomes" id="UP000178129">
    <property type="component" value="Unassembled WGS sequence"/>
</dbReference>
<comment type="caution">
    <text evidence="2">The sequence shown here is derived from an EMBL/GenBank/DDBJ whole genome shotgun (WGS) entry which is preliminary data.</text>
</comment>
<keyword evidence="3" id="KW-1185">Reference proteome</keyword>
<evidence type="ECO:0000313" key="3">
    <source>
        <dbReference type="Proteomes" id="UP000178129"/>
    </source>
</evidence>
<name>A0A1E1K4I6_9HELO</name>
<proteinExistence type="predicted"/>
<dbReference type="EMBL" id="FJUW01000007">
    <property type="protein sequence ID" value="CZS92922.1"/>
    <property type="molecule type" value="Genomic_DNA"/>
</dbReference>
<feature type="compositionally biased region" description="Polar residues" evidence="1">
    <location>
        <begin position="37"/>
        <end position="46"/>
    </location>
</feature>